<evidence type="ECO:0000313" key="2">
    <source>
        <dbReference type="EMBL" id="SDA62110.1"/>
    </source>
</evidence>
<protein>
    <recommendedName>
        <fullName evidence="4">AsmA-like C-terminal region</fullName>
    </recommendedName>
</protein>
<dbReference type="RefSeq" id="WP_092729177.1">
    <property type="nucleotide sequence ID" value="NZ_FMXE01000008.1"/>
</dbReference>
<evidence type="ECO:0000256" key="1">
    <source>
        <dbReference type="SAM" id="Phobius"/>
    </source>
</evidence>
<keyword evidence="1" id="KW-0472">Membrane</keyword>
<evidence type="ECO:0000313" key="3">
    <source>
        <dbReference type="Proteomes" id="UP000198756"/>
    </source>
</evidence>
<evidence type="ECO:0008006" key="4">
    <source>
        <dbReference type="Google" id="ProtNLM"/>
    </source>
</evidence>
<dbReference type="EMBL" id="FMXE01000008">
    <property type="protein sequence ID" value="SDA62110.1"/>
    <property type="molecule type" value="Genomic_DNA"/>
</dbReference>
<gene>
    <name evidence="2" type="ORF">SAMN03080617_01336</name>
</gene>
<reference evidence="3" key="1">
    <citation type="submission" date="2016-10" db="EMBL/GenBank/DDBJ databases">
        <authorList>
            <person name="Varghese N."/>
            <person name="Submissions S."/>
        </authorList>
    </citation>
    <scope>NUCLEOTIDE SEQUENCE [LARGE SCALE GENOMIC DNA]</scope>
    <source>
        <strain evidence="3">DSM 22703</strain>
    </source>
</reference>
<keyword evidence="1" id="KW-0812">Transmembrane</keyword>
<name>A0A1G5WVY6_9BACT</name>
<dbReference type="Proteomes" id="UP000198756">
    <property type="component" value="Unassembled WGS sequence"/>
</dbReference>
<accession>A0A1G5WVY6</accession>
<sequence>MKFLKIFAVFVVVLLVLFGIGVYWGKSWINENLESVVNSNPDRKYDFKFDRIDVDFFGKVIQIDEVKITPFGELAGVYVEGKVVQVLLSQVEVLKLIMQRDLIVQNLSFSQPDFIIHIPLENNKEAKPATALQSLFGDILSRGMIRNFQLGKASARMMLGEDQIGSLNNLNIVANELSTDSLKWNYPIPFDYERILISIDSLDYIMGNGQKFKTGKIGFDTKNQQLQMNLISLKYPEGIQKASSKMDFQVDLIEFSLDSLILSGIEANSNLYSNLDIKAQKLELLGLFLEDFRNKELPRPPNEVKSLFQGMLQKVNFPLKLDTLKVSNGAIVYGESVPGKNQTWQFHIDNLKGNFVNITTIPEFQTLYRHFDGKFTAKIEGSGNLTIDLSVPYDKDEFDMVVDFTSFRLTKINEILKPIMNGEIVSGNLVRMNIKIHADVYRSTNLFRFDYSDLKIEMYQKDSQKKSKLMSTIANIALNSNNMPGDKRYMTAHYTTQRNRYRGPFHLIWSSTKQGMMTIVPGGVAKEIMSNSEK</sequence>
<dbReference type="OrthoDB" id="1412480at2"/>
<organism evidence="2 3">
    <name type="scientific">Algoriphagus alkaliphilus</name>
    <dbReference type="NCBI Taxonomy" id="279824"/>
    <lineage>
        <taxon>Bacteria</taxon>
        <taxon>Pseudomonadati</taxon>
        <taxon>Bacteroidota</taxon>
        <taxon>Cytophagia</taxon>
        <taxon>Cytophagales</taxon>
        <taxon>Cyclobacteriaceae</taxon>
        <taxon>Algoriphagus</taxon>
    </lineage>
</organism>
<proteinExistence type="predicted"/>
<feature type="transmembrane region" description="Helical" evidence="1">
    <location>
        <begin position="7"/>
        <end position="25"/>
    </location>
</feature>
<keyword evidence="3" id="KW-1185">Reference proteome</keyword>
<dbReference type="STRING" id="279824.SAMN03080617_01336"/>
<dbReference type="AlphaFoldDB" id="A0A1G5WVY6"/>
<keyword evidence="1" id="KW-1133">Transmembrane helix</keyword>